<dbReference type="Gene3D" id="3.80.10.10">
    <property type="entry name" value="Ribonuclease Inhibitor"/>
    <property type="match status" value="1"/>
</dbReference>
<proteinExistence type="predicted"/>
<dbReference type="InterPro" id="IPR032675">
    <property type="entry name" value="LRR_dom_sf"/>
</dbReference>
<evidence type="ECO:0000313" key="1">
    <source>
        <dbReference type="EnsemblMetazoa" id="SCAU002871-PA"/>
    </source>
</evidence>
<dbReference type="EnsemblMetazoa" id="SCAU002871-RA">
    <property type="protein sequence ID" value="SCAU002871-PA"/>
    <property type="gene ID" value="SCAU002871"/>
</dbReference>
<accession>A0A1I8NXD2</accession>
<reference evidence="1" key="1">
    <citation type="submission" date="2020-05" db="UniProtKB">
        <authorList>
            <consortium name="EnsemblMetazoa"/>
        </authorList>
    </citation>
    <scope>IDENTIFICATION</scope>
    <source>
        <strain evidence="1">USDA</strain>
    </source>
</reference>
<dbReference type="Proteomes" id="UP000095300">
    <property type="component" value="Unassembled WGS sequence"/>
</dbReference>
<dbReference type="VEuPathDB" id="VectorBase:SCAU002871"/>
<gene>
    <name evidence="1" type="primary">106094758</name>
</gene>
<evidence type="ECO:0008006" key="3">
    <source>
        <dbReference type="Google" id="ProtNLM"/>
    </source>
</evidence>
<name>A0A1I8NXD2_STOCA</name>
<protein>
    <recommendedName>
        <fullName evidence="3">F-box domain-containing protein</fullName>
    </recommendedName>
</protein>
<dbReference type="OrthoDB" id="10257471at2759"/>
<organism evidence="1 2">
    <name type="scientific">Stomoxys calcitrans</name>
    <name type="common">Stable fly</name>
    <name type="synonym">Conops calcitrans</name>
    <dbReference type="NCBI Taxonomy" id="35570"/>
    <lineage>
        <taxon>Eukaryota</taxon>
        <taxon>Metazoa</taxon>
        <taxon>Ecdysozoa</taxon>
        <taxon>Arthropoda</taxon>
        <taxon>Hexapoda</taxon>
        <taxon>Insecta</taxon>
        <taxon>Pterygota</taxon>
        <taxon>Neoptera</taxon>
        <taxon>Endopterygota</taxon>
        <taxon>Diptera</taxon>
        <taxon>Brachycera</taxon>
        <taxon>Muscomorpha</taxon>
        <taxon>Muscoidea</taxon>
        <taxon>Muscidae</taxon>
        <taxon>Stomoxys</taxon>
    </lineage>
</organism>
<evidence type="ECO:0000313" key="2">
    <source>
        <dbReference type="Proteomes" id="UP000095300"/>
    </source>
</evidence>
<dbReference type="SUPFAM" id="SSF52047">
    <property type="entry name" value="RNI-like"/>
    <property type="match status" value="1"/>
</dbReference>
<sequence>MEEVWKNVDVLLHIYRMLDLDDQIRLSRVNVDLKAAFEMFIFHKEDYSILSLNVNQGCFVVHNGSSHHRWWLKHHELMEFVSYHCLAVETFFQRNGTILDVRPFRHLTSLSYSNCIINRRHLKLFASLPLEKLDIVRCTDEFGRDIMPGNAWNVEYLMPMSKLRSLKVMLTSDFRKHRLSFGDFSRLVTATKLENISLDCSIVLERLLGNEMDNNSSDADVVALKHLDIGLGIGQNYSLLPYGKLFSSLVTLTICMRDPPINNEILMDLNKICGNLEELHFKWSTFQHIEDFCVPPKLKGFSLSSCNGLNADNLRQILNLSHLKKFNTTESVEQDDAEMVTISSSLEHLFVDEDYWYSNVVMAFGGSENLKHLSWLASGFVEYSEADAAALRKCTHLEELNVKVIDVPSNIILKLNLLKKLSIKLYTPSIPWCHIEEILKHSNLQELTLDGYFEYDDPPVDVNASKMGFAIGVKLIQISDLMFKIGLHFWLDLLKQNIQLQLIVSKLTADKPFIECMRTMINHEKFPHEVKTLKICCSLIKCRDLKQNFEATMKRVIRDLKHTLDYNQDEFQIIFDRNLGEML</sequence>
<keyword evidence="2" id="KW-1185">Reference proteome</keyword>
<dbReference type="AlphaFoldDB" id="A0A1I8NXD2"/>